<dbReference type="EMBL" id="CAADFO010000002">
    <property type="protein sequence ID" value="VFK22429.1"/>
    <property type="molecule type" value="Genomic_DNA"/>
</dbReference>
<sequence length="316" mass="34026">MRALHFHRTLQFDRDFPAPTPGPGEALIRTRLAGICNTDLEILRGYGGFQGVLGHEFVGEVAQANDNPELVGQRVAGEINGYCGECVTCRRGDVSHCPNRTTLGIRGRNGVMADYFTLPVHLLHPIPGSITDQEAVFVEPLAAACEILTQLPILPSHRVIVLGDGKLGLLIAQVLRLTGCDLVVVGRHLRKLAILTKMGIRVRLATDPIRPDADIVIEATGNANGLAVARTLVRPRGTLVLKSTFPEDVSIDLSHLVVDEITLIGSRCGPFAPALRLLSQGLIRVEPLIHRTFSLNDGLLAFDAAASGALKVLLYT</sequence>
<reference evidence="8" key="1">
    <citation type="submission" date="2019-02" db="EMBL/GenBank/DDBJ databases">
        <authorList>
            <person name="Gruber-Vodicka R. H."/>
            <person name="Seah K. B. B."/>
        </authorList>
    </citation>
    <scope>NUCLEOTIDE SEQUENCE</scope>
    <source>
        <strain evidence="8">BECK_BZ197</strain>
        <strain evidence="10">BECK_BZ198</strain>
        <strain evidence="9">BECK_BZ199</strain>
    </source>
</reference>
<accession>A0A450WZF8</accession>
<keyword evidence="5" id="KW-0560">Oxidoreductase</keyword>
<dbReference type="Gene3D" id="3.90.180.10">
    <property type="entry name" value="Medium-chain alcohol dehydrogenases, catalytic domain"/>
    <property type="match status" value="1"/>
</dbReference>
<dbReference type="EMBL" id="CAADFQ010000007">
    <property type="protein sequence ID" value="VFK28789.1"/>
    <property type="molecule type" value="Genomic_DNA"/>
</dbReference>
<organism evidence="8">
    <name type="scientific">Candidatus Kentrum sp. MB</name>
    <dbReference type="NCBI Taxonomy" id="2138164"/>
    <lineage>
        <taxon>Bacteria</taxon>
        <taxon>Pseudomonadati</taxon>
        <taxon>Pseudomonadota</taxon>
        <taxon>Gammaproteobacteria</taxon>
        <taxon>Candidatus Kentrum</taxon>
    </lineage>
</organism>
<keyword evidence="3" id="KW-0479">Metal-binding</keyword>
<dbReference type="Pfam" id="PF00107">
    <property type="entry name" value="ADH_zinc_N"/>
    <property type="match status" value="1"/>
</dbReference>
<dbReference type="GO" id="GO:0016491">
    <property type="term" value="F:oxidoreductase activity"/>
    <property type="evidence" value="ECO:0007669"/>
    <property type="project" value="UniProtKB-KW"/>
</dbReference>
<gene>
    <name evidence="8" type="ORF">BECKMB1821G_GA0114241_100228</name>
    <name evidence="10" type="ORF">BECKMB1821H_GA0114242_100128</name>
    <name evidence="9" type="ORF">BECKMB1821I_GA0114274_100729</name>
</gene>
<evidence type="ECO:0000313" key="10">
    <source>
        <dbReference type="EMBL" id="VFK74097.1"/>
    </source>
</evidence>
<dbReference type="InterPro" id="IPR011032">
    <property type="entry name" value="GroES-like_sf"/>
</dbReference>
<dbReference type="Gene3D" id="3.40.50.720">
    <property type="entry name" value="NAD(P)-binding Rossmann-like Domain"/>
    <property type="match status" value="1"/>
</dbReference>
<dbReference type="Pfam" id="PF08240">
    <property type="entry name" value="ADH_N"/>
    <property type="match status" value="1"/>
</dbReference>
<comment type="similarity">
    <text evidence="2">Belongs to the zinc-containing alcohol dehydrogenase family.</text>
</comment>
<evidence type="ECO:0000259" key="6">
    <source>
        <dbReference type="Pfam" id="PF00107"/>
    </source>
</evidence>
<dbReference type="InterPro" id="IPR013154">
    <property type="entry name" value="ADH-like_N"/>
</dbReference>
<evidence type="ECO:0000256" key="2">
    <source>
        <dbReference type="ARBA" id="ARBA00008072"/>
    </source>
</evidence>
<evidence type="ECO:0000256" key="5">
    <source>
        <dbReference type="ARBA" id="ARBA00023002"/>
    </source>
</evidence>
<evidence type="ECO:0000256" key="4">
    <source>
        <dbReference type="ARBA" id="ARBA00022833"/>
    </source>
</evidence>
<keyword evidence="4" id="KW-0862">Zinc</keyword>
<protein>
    <submittedName>
        <fullName evidence="8">Threonine dehydrogenase</fullName>
    </submittedName>
</protein>
<dbReference type="EMBL" id="CAADGH010000001">
    <property type="protein sequence ID" value="VFK74097.1"/>
    <property type="molecule type" value="Genomic_DNA"/>
</dbReference>
<name>A0A450WZF8_9GAMM</name>
<evidence type="ECO:0000256" key="3">
    <source>
        <dbReference type="ARBA" id="ARBA00022723"/>
    </source>
</evidence>
<dbReference type="PANTHER" id="PTHR43350:SF2">
    <property type="entry name" value="GROES-LIKE ZINC-BINDING ALCOHOL DEHYDROGENASE FAMILY PROTEIN"/>
    <property type="match status" value="1"/>
</dbReference>
<dbReference type="InterPro" id="IPR013149">
    <property type="entry name" value="ADH-like_C"/>
</dbReference>
<dbReference type="SUPFAM" id="SSF51735">
    <property type="entry name" value="NAD(P)-binding Rossmann-fold domains"/>
    <property type="match status" value="1"/>
</dbReference>
<feature type="domain" description="Alcohol dehydrogenase-like C-terminal" evidence="6">
    <location>
        <begin position="167"/>
        <end position="276"/>
    </location>
</feature>
<comment type="cofactor">
    <cofactor evidence="1">
        <name>Zn(2+)</name>
        <dbReference type="ChEBI" id="CHEBI:29105"/>
    </cofactor>
</comment>
<dbReference type="InterPro" id="IPR036291">
    <property type="entry name" value="NAD(P)-bd_dom_sf"/>
</dbReference>
<evidence type="ECO:0000259" key="7">
    <source>
        <dbReference type="Pfam" id="PF08240"/>
    </source>
</evidence>
<dbReference type="AlphaFoldDB" id="A0A450WZF8"/>
<evidence type="ECO:0000313" key="9">
    <source>
        <dbReference type="EMBL" id="VFK28789.1"/>
    </source>
</evidence>
<feature type="domain" description="Alcohol dehydrogenase-like N-terminal" evidence="7">
    <location>
        <begin position="22"/>
        <end position="127"/>
    </location>
</feature>
<dbReference type="PANTHER" id="PTHR43350">
    <property type="entry name" value="NAD-DEPENDENT ALCOHOL DEHYDROGENASE"/>
    <property type="match status" value="1"/>
</dbReference>
<dbReference type="SUPFAM" id="SSF50129">
    <property type="entry name" value="GroES-like"/>
    <property type="match status" value="1"/>
</dbReference>
<evidence type="ECO:0000313" key="8">
    <source>
        <dbReference type="EMBL" id="VFK22429.1"/>
    </source>
</evidence>
<dbReference type="GO" id="GO:0046872">
    <property type="term" value="F:metal ion binding"/>
    <property type="evidence" value="ECO:0007669"/>
    <property type="project" value="UniProtKB-KW"/>
</dbReference>
<dbReference type="CDD" id="cd08242">
    <property type="entry name" value="MDR_like"/>
    <property type="match status" value="1"/>
</dbReference>
<evidence type="ECO:0000256" key="1">
    <source>
        <dbReference type="ARBA" id="ARBA00001947"/>
    </source>
</evidence>
<proteinExistence type="inferred from homology"/>